<dbReference type="SUPFAM" id="SSF55298">
    <property type="entry name" value="YjgF-like"/>
    <property type="match status" value="1"/>
</dbReference>
<dbReference type="AlphaFoldDB" id="A0A4Q7W1Q9"/>
<evidence type="ECO:0000313" key="2">
    <source>
        <dbReference type="Proteomes" id="UP000293671"/>
    </source>
</evidence>
<evidence type="ECO:0000313" key="1">
    <source>
        <dbReference type="EMBL" id="RZU02469.1"/>
    </source>
</evidence>
<proteinExistence type="predicted"/>
<dbReference type="OrthoDB" id="9806350at2"/>
<comment type="caution">
    <text evidence="1">The sequence shown here is derived from an EMBL/GenBank/DDBJ whole genome shotgun (WGS) entry which is preliminary data.</text>
</comment>
<dbReference type="PANTHER" id="PTHR43760:SF1">
    <property type="entry name" value="ENDORIBONUCLEASE L-PSP_CHORISMATE MUTASE-LIKE DOMAIN-CONTAINING PROTEIN"/>
    <property type="match status" value="1"/>
</dbReference>
<reference evidence="1 2" key="1">
    <citation type="submission" date="2019-02" db="EMBL/GenBank/DDBJ databases">
        <title>Genomic Encyclopedia of Type Strains, Phase IV (KMG-IV): sequencing the most valuable type-strain genomes for metagenomic binning, comparative biology and taxonomic classification.</title>
        <authorList>
            <person name="Goeker M."/>
        </authorList>
    </citation>
    <scope>NUCLEOTIDE SEQUENCE [LARGE SCALE GENOMIC DNA]</scope>
    <source>
        <strain evidence="1 2">DSM 19570</strain>
    </source>
</reference>
<dbReference type="InterPro" id="IPR013813">
    <property type="entry name" value="Endoribo_LPSP/chorism_mut-like"/>
</dbReference>
<dbReference type="Proteomes" id="UP000293671">
    <property type="component" value="Unassembled WGS sequence"/>
</dbReference>
<dbReference type="InterPro" id="IPR006175">
    <property type="entry name" value="YjgF/YER057c/UK114"/>
</dbReference>
<dbReference type="PANTHER" id="PTHR43760">
    <property type="entry name" value="ENDORIBONUCLEASE-RELATED"/>
    <property type="match status" value="1"/>
</dbReference>
<dbReference type="CDD" id="cd02199">
    <property type="entry name" value="YjgF_YER057c_UK114_like_1"/>
    <property type="match status" value="1"/>
</dbReference>
<dbReference type="RefSeq" id="WP_130430227.1">
    <property type="nucleotide sequence ID" value="NZ_SHKP01000004.1"/>
</dbReference>
<protein>
    <submittedName>
        <fullName evidence="1">Enamine deaminase RidA (YjgF/YER057c/UK114 family)</fullName>
    </submittedName>
</protein>
<dbReference type="Pfam" id="PF01042">
    <property type="entry name" value="Ribonuc_L-PSP"/>
    <property type="match status" value="1"/>
</dbReference>
<keyword evidence="2" id="KW-1185">Reference proteome</keyword>
<dbReference type="InterPro" id="IPR035959">
    <property type="entry name" value="RutC-like_sf"/>
</dbReference>
<accession>A0A4Q7W1Q9</accession>
<gene>
    <name evidence="1" type="ORF">EV670_0493</name>
</gene>
<name>A0A4Q7W1Q9_9BURK</name>
<dbReference type="EMBL" id="SHKP01000004">
    <property type="protein sequence ID" value="RZU02469.1"/>
    <property type="molecule type" value="Genomic_DNA"/>
</dbReference>
<organism evidence="1 2">
    <name type="scientific">Rivibacter subsaxonicus</name>
    <dbReference type="NCBI Taxonomy" id="457575"/>
    <lineage>
        <taxon>Bacteria</taxon>
        <taxon>Pseudomonadati</taxon>
        <taxon>Pseudomonadota</taxon>
        <taxon>Betaproteobacteria</taxon>
        <taxon>Burkholderiales</taxon>
        <taxon>Rivibacter</taxon>
    </lineage>
</organism>
<dbReference type="Gene3D" id="3.30.1330.40">
    <property type="entry name" value="RutC-like"/>
    <property type="match status" value="1"/>
</dbReference>
<sequence length="152" mass="16227">MSIEKRIQELGLELPKVPTPAANYVNAVRMGNAIYLSGTVAARPDGTIPRGKVGADVSADEAVEHARLVGLNILAILRHELGSLDRARRVIKLLGMINAAPDFSEHSRVINGCSDLLEQVFGARHARSAIGVGSLPFGITVEIEAIVEVEPE</sequence>